<evidence type="ECO:0000256" key="1">
    <source>
        <dbReference type="SAM" id="MobiDB-lite"/>
    </source>
</evidence>
<gene>
    <name evidence="2" type="ORF">Ctob_012562</name>
</gene>
<feature type="region of interest" description="Disordered" evidence="1">
    <location>
        <begin position="70"/>
        <end position="102"/>
    </location>
</feature>
<evidence type="ECO:0000313" key="3">
    <source>
        <dbReference type="Proteomes" id="UP000037460"/>
    </source>
</evidence>
<comment type="caution">
    <text evidence="2">The sequence shown here is derived from an EMBL/GenBank/DDBJ whole genome shotgun (WGS) entry which is preliminary data.</text>
</comment>
<feature type="non-terminal residue" evidence="2">
    <location>
        <position position="102"/>
    </location>
</feature>
<protein>
    <submittedName>
        <fullName evidence="2">Uncharacterized protein</fullName>
    </submittedName>
</protein>
<dbReference type="EMBL" id="JWZX01001316">
    <property type="protein sequence ID" value="KOO34137.1"/>
    <property type="molecule type" value="Genomic_DNA"/>
</dbReference>
<feature type="compositionally biased region" description="Low complexity" evidence="1">
    <location>
        <begin position="81"/>
        <end position="94"/>
    </location>
</feature>
<sequence>MAASYLEAKAARGEGEAFTLPSYPPGSDGKWYHAFQVHWATIEAIVQQIQHMYEANKGPGGEHGLHAALANQGAAERMRLPQAPTPNAAPSAAPVHERTGSN</sequence>
<organism evidence="2 3">
    <name type="scientific">Chrysochromulina tobinii</name>
    <dbReference type="NCBI Taxonomy" id="1460289"/>
    <lineage>
        <taxon>Eukaryota</taxon>
        <taxon>Haptista</taxon>
        <taxon>Haptophyta</taxon>
        <taxon>Prymnesiophyceae</taxon>
        <taxon>Prymnesiales</taxon>
        <taxon>Chrysochromulinaceae</taxon>
        <taxon>Chrysochromulina</taxon>
    </lineage>
</organism>
<dbReference type="Proteomes" id="UP000037460">
    <property type="component" value="Unassembled WGS sequence"/>
</dbReference>
<keyword evidence="3" id="KW-1185">Reference proteome</keyword>
<proteinExistence type="predicted"/>
<dbReference type="AlphaFoldDB" id="A0A0M0K6B4"/>
<evidence type="ECO:0000313" key="2">
    <source>
        <dbReference type="EMBL" id="KOO34137.1"/>
    </source>
</evidence>
<name>A0A0M0K6B4_9EUKA</name>
<accession>A0A0M0K6B4</accession>
<reference evidence="3" key="1">
    <citation type="journal article" date="2015" name="PLoS Genet.">
        <title>Genome Sequence and Transcriptome Analyses of Chrysochromulina tobin: Metabolic Tools for Enhanced Algal Fitness in the Prominent Order Prymnesiales (Haptophyceae).</title>
        <authorList>
            <person name="Hovde B.T."/>
            <person name="Deodato C.R."/>
            <person name="Hunsperger H.M."/>
            <person name="Ryken S.A."/>
            <person name="Yost W."/>
            <person name="Jha R.K."/>
            <person name="Patterson J."/>
            <person name="Monnat R.J. Jr."/>
            <person name="Barlow S.B."/>
            <person name="Starkenburg S.R."/>
            <person name="Cattolico R.A."/>
        </authorList>
    </citation>
    <scope>NUCLEOTIDE SEQUENCE</scope>
    <source>
        <strain evidence="3">CCMP291</strain>
    </source>
</reference>